<comment type="caution">
    <text evidence="1">The sequence shown here is derived from an EMBL/GenBank/DDBJ whole genome shotgun (WGS) entry which is preliminary data.</text>
</comment>
<sequence length="165" mass="19410">MGFQGQLDYCRIEMRFGQLLLGDAFWVNWTIVELKYDSHYVKYKSALLGQLDYCRIEIRQLTYQRNMNIRGQLDYCRIEIYQDNTNIRKDIRVNWTIVELKFSSASGQQAKSYRGQLDYCRIEIAIRRTGIYSIYGVNWTIVELKSGKTSFAGQNYEGLIGLLQN</sequence>
<dbReference type="EMBL" id="SNRW01013381">
    <property type="protein sequence ID" value="KAA6372684.1"/>
    <property type="molecule type" value="Genomic_DNA"/>
</dbReference>
<dbReference type="Proteomes" id="UP000324800">
    <property type="component" value="Unassembled WGS sequence"/>
</dbReference>
<accession>A0A5J4UR78</accession>
<organism evidence="1 2">
    <name type="scientific">Streblomastix strix</name>
    <dbReference type="NCBI Taxonomy" id="222440"/>
    <lineage>
        <taxon>Eukaryota</taxon>
        <taxon>Metamonada</taxon>
        <taxon>Preaxostyla</taxon>
        <taxon>Oxymonadida</taxon>
        <taxon>Streblomastigidae</taxon>
        <taxon>Streblomastix</taxon>
    </lineage>
</organism>
<evidence type="ECO:0000313" key="1">
    <source>
        <dbReference type="EMBL" id="KAA6372684.1"/>
    </source>
</evidence>
<evidence type="ECO:0000313" key="2">
    <source>
        <dbReference type="Proteomes" id="UP000324800"/>
    </source>
</evidence>
<proteinExistence type="predicted"/>
<dbReference type="AlphaFoldDB" id="A0A5J4UR78"/>
<name>A0A5J4UR78_9EUKA</name>
<gene>
    <name evidence="1" type="ORF">EZS28_031788</name>
</gene>
<protein>
    <submittedName>
        <fullName evidence="1">Uncharacterized protein</fullName>
    </submittedName>
</protein>
<reference evidence="1 2" key="1">
    <citation type="submission" date="2019-03" db="EMBL/GenBank/DDBJ databases">
        <title>Single cell metagenomics reveals metabolic interactions within the superorganism composed of flagellate Streblomastix strix and complex community of Bacteroidetes bacteria on its surface.</title>
        <authorList>
            <person name="Treitli S.C."/>
            <person name="Kolisko M."/>
            <person name="Husnik F."/>
            <person name="Keeling P."/>
            <person name="Hampl V."/>
        </authorList>
    </citation>
    <scope>NUCLEOTIDE SEQUENCE [LARGE SCALE GENOMIC DNA]</scope>
    <source>
        <strain evidence="1">ST1C</strain>
    </source>
</reference>